<dbReference type="Gene3D" id="3.40.50.261">
    <property type="entry name" value="Succinyl-CoA synthetase domains"/>
    <property type="match status" value="1"/>
</dbReference>
<dbReference type="AlphaFoldDB" id="A3ITG5"/>
<keyword evidence="1 6" id="KW-0436">Ligase</keyword>
<dbReference type="InterPro" id="IPR016102">
    <property type="entry name" value="Succinyl-CoA_synth-like"/>
</dbReference>
<evidence type="ECO:0000259" key="5">
    <source>
        <dbReference type="PROSITE" id="PS50975"/>
    </source>
</evidence>
<comment type="caution">
    <text evidence="6">The sequence shown here is derived from an EMBL/GenBank/DDBJ whole genome shotgun (WGS) entry which is preliminary data.</text>
</comment>
<keyword evidence="7" id="KW-1185">Reference proteome</keyword>
<dbReference type="SUPFAM" id="SSF56059">
    <property type="entry name" value="Glutathione synthetase ATP-binding domain-like"/>
    <property type="match status" value="1"/>
</dbReference>
<dbReference type="Pfam" id="PF08442">
    <property type="entry name" value="ATP-grasp_2"/>
    <property type="match status" value="1"/>
</dbReference>
<dbReference type="GO" id="GO:0005829">
    <property type="term" value="C:cytosol"/>
    <property type="evidence" value="ECO:0007669"/>
    <property type="project" value="TreeGrafter"/>
</dbReference>
<dbReference type="GO" id="GO:0006104">
    <property type="term" value="P:succinyl-CoA metabolic process"/>
    <property type="evidence" value="ECO:0007669"/>
    <property type="project" value="TreeGrafter"/>
</dbReference>
<dbReference type="EMBL" id="AAXW01000028">
    <property type="protein sequence ID" value="EAZ90250.1"/>
    <property type="molecule type" value="Genomic_DNA"/>
</dbReference>
<dbReference type="GO" id="GO:0042709">
    <property type="term" value="C:succinate-CoA ligase complex"/>
    <property type="evidence" value="ECO:0007669"/>
    <property type="project" value="TreeGrafter"/>
</dbReference>
<keyword evidence="2 3" id="KW-0547">Nucleotide-binding</keyword>
<dbReference type="SUPFAM" id="SSF52210">
    <property type="entry name" value="Succinyl-CoA synthetase domains"/>
    <property type="match status" value="1"/>
</dbReference>
<evidence type="ECO:0000313" key="6">
    <source>
        <dbReference type="EMBL" id="EAZ90250.1"/>
    </source>
</evidence>
<dbReference type="PANTHER" id="PTHR11815:SF10">
    <property type="entry name" value="SUCCINATE--COA LIGASE [GDP-FORMING] SUBUNIT BETA, MITOCHONDRIAL"/>
    <property type="match status" value="1"/>
</dbReference>
<dbReference type="GO" id="GO:0005524">
    <property type="term" value="F:ATP binding"/>
    <property type="evidence" value="ECO:0007669"/>
    <property type="project" value="UniProtKB-UniRule"/>
</dbReference>
<dbReference type="InterPro" id="IPR013650">
    <property type="entry name" value="ATP-grasp_succ-CoA_synth-type"/>
</dbReference>
<sequence length="412" mass="45187">MDLLEYQAKELFHQVGIPVLPSQPIAQLSELKHLHIRYPVVLKSQVHSGGRGRAGGIRFVQNTIDAVAAAQAIFSLPILGEYPEVILAEARYDTQEEFFLSILLDYQLQRPVLMGSAKGGIDVETLLKHTQKVVLDQGFSPFYARRLATKMGLKGRLIHGVSTILEKMYQLFIEKDLDLIEINPLAVSASGEVMALDGKITVNDTALSRHLDLLSFLTPKADRPSTVTPQGNIVTTPPQKPRWLGSKDKGGNVGIIGNGSGLTLTTWDLILNQKGKPIGAFIIEEKSSSKSLIKQLGIAIDKILNIAEVEVILINIVSSEQTSDLVAEAMKDYCQPLEVTSDNEEQLSRPTSANSAHQRKVNPNLNSNAVKWVLRLATGDLESRETSFGDLPIHCFEDLNEAVKKTVALISN</sequence>
<gene>
    <name evidence="6" type="ORF">CY0110_04543</name>
</gene>
<name>A3ITG5_9CHRO</name>
<evidence type="ECO:0000256" key="4">
    <source>
        <dbReference type="SAM" id="MobiDB-lite"/>
    </source>
</evidence>
<dbReference type="InterPro" id="IPR005809">
    <property type="entry name" value="Succ_CoA_ligase-like_bsu"/>
</dbReference>
<dbReference type="Proteomes" id="UP000003781">
    <property type="component" value="Unassembled WGS sequence"/>
</dbReference>
<dbReference type="InterPro" id="IPR011761">
    <property type="entry name" value="ATP-grasp"/>
</dbReference>
<accession>A3ITG5</accession>
<evidence type="ECO:0000313" key="7">
    <source>
        <dbReference type="Proteomes" id="UP000003781"/>
    </source>
</evidence>
<dbReference type="eggNOG" id="COG0045">
    <property type="taxonomic scope" value="Bacteria"/>
</dbReference>
<keyword evidence="3" id="KW-0067">ATP-binding</keyword>
<evidence type="ECO:0000256" key="1">
    <source>
        <dbReference type="ARBA" id="ARBA00022598"/>
    </source>
</evidence>
<dbReference type="GO" id="GO:0006099">
    <property type="term" value="P:tricarboxylic acid cycle"/>
    <property type="evidence" value="ECO:0007669"/>
    <property type="project" value="InterPro"/>
</dbReference>
<dbReference type="GO" id="GO:0046872">
    <property type="term" value="F:metal ion binding"/>
    <property type="evidence" value="ECO:0007669"/>
    <property type="project" value="InterPro"/>
</dbReference>
<feature type="region of interest" description="Disordered" evidence="4">
    <location>
        <begin position="340"/>
        <end position="360"/>
    </location>
</feature>
<reference evidence="6 7" key="1">
    <citation type="submission" date="2007-03" db="EMBL/GenBank/DDBJ databases">
        <authorList>
            <person name="Stal L."/>
            <person name="Ferriera S."/>
            <person name="Johnson J."/>
            <person name="Kravitz S."/>
            <person name="Beeson K."/>
            <person name="Sutton G."/>
            <person name="Rogers Y.-H."/>
            <person name="Friedman R."/>
            <person name="Frazier M."/>
            <person name="Venter J.C."/>
        </authorList>
    </citation>
    <scope>NUCLEOTIDE SEQUENCE [LARGE SCALE GENOMIC DNA]</scope>
    <source>
        <strain evidence="6 7">CCY0110</strain>
    </source>
</reference>
<dbReference type="OrthoDB" id="9802602at2"/>
<protein>
    <submittedName>
        <fullName evidence="6">Succinate--CoA ligase</fullName>
    </submittedName>
</protein>
<organism evidence="6 7">
    <name type="scientific">Crocosphaera chwakensis CCY0110</name>
    <dbReference type="NCBI Taxonomy" id="391612"/>
    <lineage>
        <taxon>Bacteria</taxon>
        <taxon>Bacillati</taxon>
        <taxon>Cyanobacteriota</taxon>
        <taxon>Cyanophyceae</taxon>
        <taxon>Oscillatoriophycideae</taxon>
        <taxon>Chroococcales</taxon>
        <taxon>Aphanothecaceae</taxon>
        <taxon>Crocosphaera</taxon>
        <taxon>Crocosphaera chwakensis</taxon>
    </lineage>
</organism>
<proteinExistence type="predicted"/>
<dbReference type="PIRSF" id="PIRSF001554">
    <property type="entry name" value="SucCS_beta"/>
    <property type="match status" value="1"/>
</dbReference>
<dbReference type="InterPro" id="IPR013815">
    <property type="entry name" value="ATP_grasp_subdomain_1"/>
</dbReference>
<feature type="domain" description="ATP-grasp" evidence="5">
    <location>
        <begin position="9"/>
        <end position="215"/>
    </location>
</feature>
<dbReference type="PROSITE" id="PS50975">
    <property type="entry name" value="ATP_GRASP"/>
    <property type="match status" value="1"/>
</dbReference>
<dbReference type="Gene3D" id="3.30.470.20">
    <property type="entry name" value="ATP-grasp fold, B domain"/>
    <property type="match status" value="1"/>
</dbReference>
<evidence type="ECO:0000256" key="3">
    <source>
        <dbReference type="PROSITE-ProRule" id="PRU00409"/>
    </source>
</evidence>
<feature type="compositionally biased region" description="Polar residues" evidence="4">
    <location>
        <begin position="348"/>
        <end position="360"/>
    </location>
</feature>
<dbReference type="GO" id="GO:0004775">
    <property type="term" value="F:succinate-CoA ligase (ADP-forming) activity"/>
    <property type="evidence" value="ECO:0007669"/>
    <property type="project" value="TreeGrafter"/>
</dbReference>
<evidence type="ECO:0000256" key="2">
    <source>
        <dbReference type="ARBA" id="ARBA00022741"/>
    </source>
</evidence>
<dbReference type="Gene3D" id="3.30.1490.20">
    <property type="entry name" value="ATP-grasp fold, A domain"/>
    <property type="match status" value="1"/>
</dbReference>
<dbReference type="RefSeq" id="WP_008276673.1">
    <property type="nucleotide sequence ID" value="NZ_AAXW01000028.1"/>
</dbReference>
<dbReference type="PANTHER" id="PTHR11815">
    <property type="entry name" value="SUCCINYL-COA SYNTHETASE BETA CHAIN"/>
    <property type="match status" value="1"/>
</dbReference>